<dbReference type="FunFam" id="2.60.40.10:FF:001791">
    <property type="entry name" value="Ig gamma-2B chain C region"/>
    <property type="match status" value="1"/>
</dbReference>
<organism evidence="6 7">
    <name type="scientific">Equus caballus</name>
    <name type="common">Horse</name>
    <dbReference type="NCBI Taxonomy" id="9796"/>
    <lineage>
        <taxon>Eukaryota</taxon>
        <taxon>Metazoa</taxon>
        <taxon>Chordata</taxon>
        <taxon>Craniata</taxon>
        <taxon>Vertebrata</taxon>
        <taxon>Euteleostomi</taxon>
        <taxon>Mammalia</taxon>
        <taxon>Eutheria</taxon>
        <taxon>Laurasiatheria</taxon>
        <taxon>Perissodactyla</taxon>
        <taxon>Equidae</taxon>
        <taxon>Equus</taxon>
    </lineage>
</organism>
<dbReference type="GeneTree" id="ENSGT01030000234536"/>
<dbReference type="GO" id="GO:0016064">
    <property type="term" value="P:immunoglobulin mediated immune response"/>
    <property type="evidence" value="ECO:0000318"/>
    <property type="project" value="GO_Central"/>
</dbReference>
<evidence type="ECO:0000259" key="5">
    <source>
        <dbReference type="PROSITE" id="PS50835"/>
    </source>
</evidence>
<dbReference type="Gene3D" id="2.60.40.10">
    <property type="entry name" value="Immunoglobulins"/>
    <property type="match status" value="1"/>
</dbReference>
<keyword evidence="2" id="KW-1064">Adaptive immunity</keyword>
<keyword evidence="7" id="KW-1185">Reference proteome</keyword>
<keyword evidence="3" id="KW-1280">Immunoglobulin</keyword>
<dbReference type="InParanoid" id="A0A3Q2I5X1"/>
<reference evidence="6 7" key="1">
    <citation type="journal article" date="2009" name="Science">
        <title>Genome sequence, comparative analysis, and population genetics of the domestic horse.</title>
        <authorList>
            <consortium name="Broad Institute Genome Sequencing Platform"/>
            <consortium name="Broad Institute Whole Genome Assembly Team"/>
            <person name="Wade C.M."/>
            <person name="Giulotto E."/>
            <person name="Sigurdsson S."/>
            <person name="Zoli M."/>
            <person name="Gnerre S."/>
            <person name="Imsland F."/>
            <person name="Lear T.L."/>
            <person name="Adelson D.L."/>
            <person name="Bailey E."/>
            <person name="Bellone R.R."/>
            <person name="Bloecker H."/>
            <person name="Distl O."/>
            <person name="Edgar R.C."/>
            <person name="Garber M."/>
            <person name="Leeb T."/>
            <person name="Mauceli E."/>
            <person name="MacLeod J.N."/>
            <person name="Penedo M.C.T."/>
            <person name="Raison J.M."/>
            <person name="Sharpe T."/>
            <person name="Vogel J."/>
            <person name="Andersson L."/>
            <person name="Antczak D.F."/>
            <person name="Biagi T."/>
            <person name="Binns M.M."/>
            <person name="Chowdhary B.P."/>
            <person name="Coleman S.J."/>
            <person name="Della Valle G."/>
            <person name="Fryc S."/>
            <person name="Guerin G."/>
            <person name="Hasegawa T."/>
            <person name="Hill E.W."/>
            <person name="Jurka J."/>
            <person name="Kiialainen A."/>
            <person name="Lindgren G."/>
            <person name="Liu J."/>
            <person name="Magnani E."/>
            <person name="Mickelson J.R."/>
            <person name="Murray J."/>
            <person name="Nergadze S.G."/>
            <person name="Onofrio R."/>
            <person name="Pedroni S."/>
            <person name="Piras M.F."/>
            <person name="Raudsepp T."/>
            <person name="Rocchi M."/>
            <person name="Roeed K.H."/>
            <person name="Ryder O.A."/>
            <person name="Searle S."/>
            <person name="Skow L."/>
            <person name="Swinburne J.E."/>
            <person name="Syvaenen A.C."/>
            <person name="Tozaki T."/>
            <person name="Valberg S.J."/>
            <person name="Vaudin M."/>
            <person name="White J.R."/>
            <person name="Zody M.C."/>
            <person name="Lander E.S."/>
            <person name="Lindblad-Toh K."/>
        </authorList>
    </citation>
    <scope>NUCLEOTIDE SEQUENCE [LARGE SCALE GENOMIC DNA]</scope>
    <source>
        <strain evidence="6 7">Thoroughbred</strain>
    </source>
</reference>
<evidence type="ECO:0000313" key="6">
    <source>
        <dbReference type="Ensembl" id="ENSECAP00000041092.2"/>
    </source>
</evidence>
<evidence type="ECO:0000256" key="3">
    <source>
        <dbReference type="ARBA" id="ARBA00043265"/>
    </source>
</evidence>
<name>A0A3Q2I5X1_HORSE</name>
<dbReference type="Ensembl" id="ENSECAT00000059006.2">
    <property type="protein sequence ID" value="ENSECAP00000041092.2"/>
    <property type="gene ID" value="ENSECAG00000037804.2"/>
</dbReference>
<evidence type="ECO:0000256" key="1">
    <source>
        <dbReference type="ARBA" id="ARBA00022859"/>
    </source>
</evidence>
<feature type="domain" description="Ig-like" evidence="5">
    <location>
        <begin position="6"/>
        <end position="133"/>
    </location>
</feature>
<dbReference type="InterPro" id="IPR013783">
    <property type="entry name" value="Ig-like_fold"/>
</dbReference>
<reference evidence="6" key="2">
    <citation type="submission" date="2025-08" db="UniProtKB">
        <authorList>
            <consortium name="Ensembl"/>
        </authorList>
    </citation>
    <scope>IDENTIFICATION</scope>
    <source>
        <strain evidence="6">Thoroughbred</strain>
    </source>
</reference>
<evidence type="ECO:0000256" key="2">
    <source>
        <dbReference type="ARBA" id="ARBA00023130"/>
    </source>
</evidence>
<dbReference type="Pfam" id="PF07686">
    <property type="entry name" value="V-set"/>
    <property type="match status" value="1"/>
</dbReference>
<dbReference type="InterPro" id="IPR050199">
    <property type="entry name" value="IgHV"/>
</dbReference>
<dbReference type="InterPro" id="IPR036179">
    <property type="entry name" value="Ig-like_dom_sf"/>
</dbReference>
<sequence>MDTLYPTLLLLTTPSWALSQINLQESGPGLLKPTQTLTLTCSFSGFSLTTDIGVGWIRQPPGKRLEWLTYVCWTDEKHYNPSLKSRLAISKDTSKNQVILTMTSLDPADIATYYCVKREQRYIPGASYTKTLSGSHQGPHLCRTGNCGEMAFPARLWGFLLQ</sequence>
<proteinExistence type="predicted"/>
<protein>
    <recommendedName>
        <fullName evidence="5">Ig-like domain-containing protein</fullName>
    </recommendedName>
</protein>
<dbReference type="PaxDb" id="9796-ENSECAP00000041092"/>
<feature type="chain" id="PRO_5040284343" description="Ig-like domain-containing protein" evidence="4">
    <location>
        <begin position="18"/>
        <end position="162"/>
    </location>
</feature>
<dbReference type="STRING" id="9796.ENSECAP00000041092"/>
<evidence type="ECO:0000313" key="7">
    <source>
        <dbReference type="Proteomes" id="UP000002281"/>
    </source>
</evidence>
<dbReference type="Proteomes" id="UP000002281">
    <property type="component" value="Chromosome 24"/>
</dbReference>
<dbReference type="GO" id="GO:0019814">
    <property type="term" value="C:immunoglobulin complex"/>
    <property type="evidence" value="ECO:0007669"/>
    <property type="project" value="UniProtKB-KW"/>
</dbReference>
<feature type="signal peptide" evidence="4">
    <location>
        <begin position="1"/>
        <end position="17"/>
    </location>
</feature>
<dbReference type="GO" id="GO:0005576">
    <property type="term" value="C:extracellular region"/>
    <property type="evidence" value="ECO:0007669"/>
    <property type="project" value="UniProtKB-ARBA"/>
</dbReference>
<keyword evidence="4" id="KW-0732">Signal</keyword>
<dbReference type="InterPro" id="IPR013106">
    <property type="entry name" value="Ig_V-set"/>
</dbReference>
<dbReference type="InterPro" id="IPR007110">
    <property type="entry name" value="Ig-like_dom"/>
</dbReference>
<dbReference type="AlphaFoldDB" id="A0A3Q2I5X1"/>
<dbReference type="PROSITE" id="PS50835">
    <property type="entry name" value="IG_LIKE"/>
    <property type="match status" value="1"/>
</dbReference>
<dbReference type="GO" id="GO:0003823">
    <property type="term" value="F:antigen binding"/>
    <property type="evidence" value="ECO:0000318"/>
    <property type="project" value="GO_Central"/>
</dbReference>
<keyword evidence="1" id="KW-0391">Immunity</keyword>
<evidence type="ECO:0000256" key="4">
    <source>
        <dbReference type="SAM" id="SignalP"/>
    </source>
</evidence>
<dbReference type="PANTHER" id="PTHR23266">
    <property type="entry name" value="IMMUNOGLOBULIN HEAVY CHAIN"/>
    <property type="match status" value="1"/>
</dbReference>
<reference evidence="6" key="3">
    <citation type="submission" date="2025-09" db="UniProtKB">
        <authorList>
            <consortium name="Ensembl"/>
        </authorList>
    </citation>
    <scope>IDENTIFICATION</scope>
    <source>
        <strain evidence="6">Thoroughbred</strain>
    </source>
</reference>
<dbReference type="SMART" id="SM00406">
    <property type="entry name" value="IGv"/>
    <property type="match status" value="1"/>
</dbReference>
<accession>A0A3Q2I5X1</accession>
<dbReference type="SUPFAM" id="SSF48726">
    <property type="entry name" value="Immunoglobulin"/>
    <property type="match status" value="1"/>
</dbReference>